<dbReference type="OMA" id="AICERRK"/>
<dbReference type="Gene3D" id="1.10.274.100">
    <property type="entry name" value="RNA polymerase Rpb1, domain 3"/>
    <property type="match status" value="1"/>
</dbReference>
<dbReference type="InterPro" id="IPR007066">
    <property type="entry name" value="RNA_pol_Rpb1_3"/>
</dbReference>
<dbReference type="GO" id="GO:0006351">
    <property type="term" value="P:DNA-templated transcription"/>
    <property type="evidence" value="ECO:0007669"/>
    <property type="project" value="InterPro"/>
</dbReference>
<proteinExistence type="predicted"/>
<dbReference type="SUPFAM" id="SSF64484">
    <property type="entry name" value="beta and beta-prime subunits of DNA dependent RNA-polymerase"/>
    <property type="match status" value="1"/>
</dbReference>
<evidence type="ECO:0000259" key="7">
    <source>
        <dbReference type="SMART" id="SM00663"/>
    </source>
</evidence>
<dbReference type="PANTHER" id="PTHR19376">
    <property type="entry name" value="DNA-DIRECTED RNA POLYMERASE"/>
    <property type="match status" value="1"/>
</dbReference>
<accession>D8RCH5</accession>
<feature type="domain" description="RNA polymerase N-terminal" evidence="7">
    <location>
        <begin position="1"/>
        <end position="206"/>
    </location>
</feature>
<feature type="non-terminal residue" evidence="8">
    <location>
        <position position="1"/>
    </location>
</feature>
<dbReference type="InterPro" id="IPR045867">
    <property type="entry name" value="DNA-dir_RpoC_beta_prime"/>
</dbReference>
<dbReference type="InterPro" id="IPR006592">
    <property type="entry name" value="RNA_pol_N"/>
</dbReference>
<dbReference type="Pfam" id="PF04983">
    <property type="entry name" value="RNA_pol_Rpb1_3"/>
    <property type="match status" value="1"/>
</dbReference>
<sequence>ILSKMTQYCAIALLTGDAYLGVEEILIPDEISRQVTLPERVTGFNADKLQAIVNDLQVCLACLYCFGFDFRKYQVGFIEQNGVTCDLRGQSAERRQLEIGAVVHRPVRDGDLVFVSRHPAVYKHSVIALIARIHPGKSFRINPLVCSPLKGDFDGDRLHVYFPQAEDARVETKELMGLKQQFQALSSGNPVISLTQDMLVAAYILVSRHIFFTAPQMQQLALHADRWSLPDPAIVKPLALWTGFQAFGLLLPSELAFSTRTGVLISDGELVTAGDDGSWLGGGTDSLLRAIHEKFGVAEAIGYLDSCCSMLKEFLHIEGFSIGLGDFNVSDRQREAISELLAYAKENYVEEQDFRDVERCLEVKIKNQTRRGNRLHMMMKAGSKGSASSARIHVACLGVQVVHGRSEFIDKSFWSGLDPSEFWQHSVCTRATLLKSLTMHDAGTLASTLMNHLEDVYLAYDGTVRHRQSEQVVQLVYGNESAQPGEAVGALAASFITEQAYDTAYEDFKV</sequence>
<dbReference type="SMART" id="SM00663">
    <property type="entry name" value="RPOLA_N"/>
    <property type="match status" value="1"/>
</dbReference>
<dbReference type="AlphaFoldDB" id="D8RCH5"/>
<dbReference type="GO" id="GO:0003899">
    <property type="term" value="F:DNA-directed RNA polymerase activity"/>
    <property type="evidence" value="ECO:0007669"/>
    <property type="project" value="UniProtKB-EC"/>
</dbReference>
<evidence type="ECO:0000256" key="1">
    <source>
        <dbReference type="ARBA" id="ARBA00012418"/>
    </source>
</evidence>
<comment type="catalytic activity">
    <reaction evidence="6">
        <text>RNA(n) + a ribonucleoside 5'-triphosphate = RNA(n+1) + diphosphate</text>
        <dbReference type="Rhea" id="RHEA:21248"/>
        <dbReference type="Rhea" id="RHEA-COMP:14527"/>
        <dbReference type="Rhea" id="RHEA-COMP:17342"/>
        <dbReference type="ChEBI" id="CHEBI:33019"/>
        <dbReference type="ChEBI" id="CHEBI:61557"/>
        <dbReference type="ChEBI" id="CHEBI:140395"/>
        <dbReference type="EC" id="2.7.7.6"/>
    </reaction>
</comment>
<reference evidence="8 9" key="1">
    <citation type="journal article" date="2011" name="Science">
        <title>The Selaginella genome identifies genetic changes associated with the evolution of vascular plants.</title>
        <authorList>
            <person name="Banks J.A."/>
            <person name="Nishiyama T."/>
            <person name="Hasebe M."/>
            <person name="Bowman J.L."/>
            <person name="Gribskov M."/>
            <person name="dePamphilis C."/>
            <person name="Albert V.A."/>
            <person name="Aono N."/>
            <person name="Aoyama T."/>
            <person name="Ambrose B.A."/>
            <person name="Ashton N.W."/>
            <person name="Axtell M.J."/>
            <person name="Barker E."/>
            <person name="Barker M.S."/>
            <person name="Bennetzen J.L."/>
            <person name="Bonawitz N.D."/>
            <person name="Chapple C."/>
            <person name="Cheng C."/>
            <person name="Correa L.G."/>
            <person name="Dacre M."/>
            <person name="DeBarry J."/>
            <person name="Dreyer I."/>
            <person name="Elias M."/>
            <person name="Engstrom E.M."/>
            <person name="Estelle M."/>
            <person name="Feng L."/>
            <person name="Finet C."/>
            <person name="Floyd S.K."/>
            <person name="Frommer W.B."/>
            <person name="Fujita T."/>
            <person name="Gramzow L."/>
            <person name="Gutensohn M."/>
            <person name="Harholt J."/>
            <person name="Hattori M."/>
            <person name="Heyl A."/>
            <person name="Hirai T."/>
            <person name="Hiwatashi Y."/>
            <person name="Ishikawa M."/>
            <person name="Iwata M."/>
            <person name="Karol K.G."/>
            <person name="Koehler B."/>
            <person name="Kolukisaoglu U."/>
            <person name="Kubo M."/>
            <person name="Kurata T."/>
            <person name="Lalonde S."/>
            <person name="Li K."/>
            <person name="Li Y."/>
            <person name="Litt A."/>
            <person name="Lyons E."/>
            <person name="Manning G."/>
            <person name="Maruyama T."/>
            <person name="Michael T.P."/>
            <person name="Mikami K."/>
            <person name="Miyazaki S."/>
            <person name="Morinaga S."/>
            <person name="Murata T."/>
            <person name="Mueller-Roeber B."/>
            <person name="Nelson D.R."/>
            <person name="Obara M."/>
            <person name="Oguri Y."/>
            <person name="Olmstead R.G."/>
            <person name="Onodera N."/>
            <person name="Petersen B.L."/>
            <person name="Pils B."/>
            <person name="Prigge M."/>
            <person name="Rensing S.A."/>
            <person name="Riano-Pachon D.M."/>
            <person name="Roberts A.W."/>
            <person name="Sato Y."/>
            <person name="Scheller H.V."/>
            <person name="Schulz B."/>
            <person name="Schulz C."/>
            <person name="Shakirov E.V."/>
            <person name="Shibagaki N."/>
            <person name="Shinohara N."/>
            <person name="Shippen D.E."/>
            <person name="Soerensen I."/>
            <person name="Sotooka R."/>
            <person name="Sugimoto N."/>
            <person name="Sugita M."/>
            <person name="Sumikawa N."/>
            <person name="Tanurdzic M."/>
            <person name="Theissen G."/>
            <person name="Ulvskov P."/>
            <person name="Wakazuki S."/>
            <person name="Weng J.K."/>
            <person name="Willats W.W."/>
            <person name="Wipf D."/>
            <person name="Wolf P.G."/>
            <person name="Yang L."/>
            <person name="Zimmer A.D."/>
            <person name="Zhu Q."/>
            <person name="Mitros T."/>
            <person name="Hellsten U."/>
            <person name="Loque D."/>
            <person name="Otillar R."/>
            <person name="Salamov A."/>
            <person name="Schmutz J."/>
            <person name="Shapiro H."/>
            <person name="Lindquist E."/>
            <person name="Lucas S."/>
            <person name="Rokhsar D."/>
            <person name="Grigoriev I.V."/>
        </authorList>
    </citation>
    <scope>NUCLEOTIDE SEQUENCE [LARGE SCALE GENOMIC DNA]</scope>
</reference>
<dbReference type="Proteomes" id="UP000001514">
    <property type="component" value="Unassembled WGS sequence"/>
</dbReference>
<evidence type="ECO:0000313" key="9">
    <source>
        <dbReference type="Proteomes" id="UP000001514"/>
    </source>
</evidence>
<dbReference type="eggNOG" id="KOG0261">
    <property type="taxonomic scope" value="Eukaryota"/>
</dbReference>
<dbReference type="InterPro" id="IPR007081">
    <property type="entry name" value="RNA_pol_Rpb1_5"/>
</dbReference>
<dbReference type="InterPro" id="IPR000722">
    <property type="entry name" value="RNA_pol_asu"/>
</dbReference>
<dbReference type="PANTHER" id="PTHR19376:SF36">
    <property type="entry name" value="DNA-DIRECTED RNA POLYMERASE IV SUBUNIT 1"/>
    <property type="match status" value="1"/>
</dbReference>
<dbReference type="InterPro" id="IPR038120">
    <property type="entry name" value="Rpb1_funnel_sf"/>
</dbReference>
<evidence type="ECO:0000256" key="2">
    <source>
        <dbReference type="ARBA" id="ARBA00022478"/>
    </source>
</evidence>
<keyword evidence="2" id="KW-0240">DNA-directed RNA polymerase</keyword>
<protein>
    <recommendedName>
        <fullName evidence="1">DNA-directed RNA polymerase</fullName>
        <ecNumber evidence="1">2.7.7.6</ecNumber>
    </recommendedName>
</protein>
<organism evidence="9">
    <name type="scientific">Selaginella moellendorffii</name>
    <name type="common">Spikemoss</name>
    <dbReference type="NCBI Taxonomy" id="88036"/>
    <lineage>
        <taxon>Eukaryota</taxon>
        <taxon>Viridiplantae</taxon>
        <taxon>Streptophyta</taxon>
        <taxon>Embryophyta</taxon>
        <taxon>Tracheophyta</taxon>
        <taxon>Lycopodiopsida</taxon>
        <taxon>Selaginellales</taxon>
        <taxon>Selaginellaceae</taxon>
        <taxon>Selaginella</taxon>
    </lineage>
</organism>
<dbReference type="HOGENOM" id="CLU_033609_0_0_1"/>
<evidence type="ECO:0000256" key="3">
    <source>
        <dbReference type="ARBA" id="ARBA00022679"/>
    </source>
</evidence>
<dbReference type="Gene3D" id="1.10.132.30">
    <property type="match status" value="1"/>
</dbReference>
<dbReference type="Pfam" id="PF04998">
    <property type="entry name" value="RNA_pol_Rpb1_5"/>
    <property type="match status" value="1"/>
</dbReference>
<dbReference type="EC" id="2.7.7.6" evidence="1"/>
<dbReference type="Gramene" id="EFJ29852">
    <property type="protein sequence ID" value="EFJ29852"/>
    <property type="gene ID" value="SELMODRAFT_90820"/>
</dbReference>
<dbReference type="InParanoid" id="D8RCH5"/>
<evidence type="ECO:0000256" key="5">
    <source>
        <dbReference type="ARBA" id="ARBA00023163"/>
    </source>
</evidence>
<dbReference type="Pfam" id="PF00623">
    <property type="entry name" value="RNA_pol_Rpb1_2"/>
    <property type="match status" value="1"/>
</dbReference>
<dbReference type="Gene3D" id="2.40.40.20">
    <property type="match status" value="1"/>
</dbReference>
<dbReference type="Gene3D" id="3.30.1490.180">
    <property type="entry name" value="RNA polymerase ii"/>
    <property type="match status" value="1"/>
</dbReference>
<evidence type="ECO:0000256" key="6">
    <source>
        <dbReference type="ARBA" id="ARBA00048552"/>
    </source>
</evidence>
<dbReference type="EMBL" id="GL377576">
    <property type="protein sequence ID" value="EFJ29852.1"/>
    <property type="molecule type" value="Genomic_DNA"/>
</dbReference>
<name>D8RCH5_SELML</name>
<keyword evidence="4" id="KW-0548">Nucleotidyltransferase</keyword>
<dbReference type="KEGG" id="smo:SELMODRAFT_90820"/>
<evidence type="ECO:0000313" key="8">
    <source>
        <dbReference type="EMBL" id="EFJ29852.1"/>
    </source>
</evidence>
<dbReference type="GO" id="GO:0000428">
    <property type="term" value="C:DNA-directed RNA polymerase complex"/>
    <property type="evidence" value="ECO:0007669"/>
    <property type="project" value="UniProtKB-KW"/>
</dbReference>
<keyword evidence="9" id="KW-1185">Reference proteome</keyword>
<evidence type="ECO:0000256" key="4">
    <source>
        <dbReference type="ARBA" id="ARBA00022695"/>
    </source>
</evidence>
<keyword evidence="3" id="KW-0808">Transferase</keyword>
<keyword evidence="5" id="KW-0804">Transcription</keyword>
<dbReference type="STRING" id="88036.D8RCH5"/>
<gene>
    <name evidence="8" type="ORF">SELMODRAFT_90820</name>
</gene>
<dbReference type="Pfam" id="PF05000">
    <property type="entry name" value="RNA_pol_Rpb1_4"/>
    <property type="match status" value="1"/>
</dbReference>
<dbReference type="GO" id="GO:0003677">
    <property type="term" value="F:DNA binding"/>
    <property type="evidence" value="ECO:0007669"/>
    <property type="project" value="InterPro"/>
</dbReference>
<dbReference type="InterPro" id="IPR042102">
    <property type="entry name" value="RNA_pol_Rpb1_3_sf"/>
</dbReference>
<dbReference type="InterPro" id="IPR007083">
    <property type="entry name" value="RNA_pol_Rpb1_4"/>
</dbReference>